<feature type="disulfide bond" evidence="3">
    <location>
        <begin position="118"/>
        <end position="122"/>
    </location>
</feature>
<dbReference type="GO" id="GO:0006508">
    <property type="term" value="P:proteolysis"/>
    <property type="evidence" value="ECO:0007669"/>
    <property type="project" value="UniProtKB-KW"/>
</dbReference>
<feature type="active site" evidence="2">
    <location>
        <position position="297"/>
    </location>
</feature>
<feature type="signal peptide" evidence="4">
    <location>
        <begin position="1"/>
        <end position="20"/>
    </location>
</feature>
<protein>
    <submittedName>
        <fullName evidence="6">Acid protease</fullName>
    </submittedName>
</protein>
<evidence type="ECO:0000313" key="6">
    <source>
        <dbReference type="EMBL" id="KIY60860.1"/>
    </source>
</evidence>
<dbReference type="PANTHER" id="PTHR47966">
    <property type="entry name" value="BETA-SITE APP-CLEAVING ENZYME, ISOFORM A-RELATED"/>
    <property type="match status" value="1"/>
</dbReference>
<sequence>MISTLPLSIALLLLSTTADAAPRPVGGLSMDLRRRRPAARSFDEAGPWARNQREAIHAKYGRALDQDDRRRSTGTNLLVNQDTDSSFYGSLALGTPAVSYNIVFDTGSADFWIASSNCTSGCENVPTFDPSSSSSFKSANQDFSITYGTGHASGTLATDVVQLAGFSVTDQVFAPASEVATGLLSSPVSGIMGMAWQSIASSNAMPFWQNLVANNAWDQPLMAFQLSRYLNVAGAQTLEQGGQFSMGFLNSSLYTGDVEYIDLVDDGSYWLVAMTGITVQGNSVSPGSGSTAYAAIDTGTTLVGGPSDEIANIFSNIPDSVAGTGDYDGYYLYPCDTSVNITLNFGGKDWSISSDDFLLQQVSRSQCLGAFFVFDSGTSGGSSPSWIVGDTFLKNVYSVYRYSPPAVGFAELSSTATAMNGDIQAEVPQATIGSVAASVAATS</sequence>
<dbReference type="FunFam" id="2.40.70.10:FF:000008">
    <property type="entry name" value="Cathepsin D"/>
    <property type="match status" value="1"/>
</dbReference>
<evidence type="ECO:0000256" key="3">
    <source>
        <dbReference type="PIRSR" id="PIRSR601461-2"/>
    </source>
</evidence>
<keyword evidence="6" id="KW-0378">Hydrolase</keyword>
<organism evidence="6 7">
    <name type="scientific">Cylindrobasidium torrendii FP15055 ss-10</name>
    <dbReference type="NCBI Taxonomy" id="1314674"/>
    <lineage>
        <taxon>Eukaryota</taxon>
        <taxon>Fungi</taxon>
        <taxon>Dikarya</taxon>
        <taxon>Basidiomycota</taxon>
        <taxon>Agaricomycotina</taxon>
        <taxon>Agaricomycetes</taxon>
        <taxon>Agaricomycetidae</taxon>
        <taxon>Agaricales</taxon>
        <taxon>Marasmiineae</taxon>
        <taxon>Physalacriaceae</taxon>
        <taxon>Cylindrobasidium</taxon>
    </lineage>
</organism>
<dbReference type="PROSITE" id="PS51767">
    <property type="entry name" value="PEPTIDASE_A1"/>
    <property type="match status" value="1"/>
</dbReference>
<dbReference type="PANTHER" id="PTHR47966:SF6">
    <property type="entry name" value="PEPTIDASE A1 DOMAIN-CONTAINING PROTEIN"/>
    <property type="match status" value="1"/>
</dbReference>
<dbReference type="CDD" id="cd05471">
    <property type="entry name" value="pepsin_like"/>
    <property type="match status" value="1"/>
</dbReference>
<dbReference type="OrthoDB" id="771136at2759"/>
<gene>
    <name evidence="6" type="ORF">CYLTODRAFT_315432</name>
</gene>
<dbReference type="PRINTS" id="PR00792">
    <property type="entry name" value="PEPSIN"/>
</dbReference>
<keyword evidence="6" id="KW-0645">Protease</keyword>
<dbReference type="Gene3D" id="2.40.70.10">
    <property type="entry name" value="Acid Proteases"/>
    <property type="match status" value="2"/>
</dbReference>
<dbReference type="InterPro" id="IPR034164">
    <property type="entry name" value="Pepsin-like_dom"/>
</dbReference>
<accession>A0A0D7AS68</accession>
<dbReference type="AlphaFoldDB" id="A0A0D7AS68"/>
<dbReference type="Proteomes" id="UP000054007">
    <property type="component" value="Unassembled WGS sequence"/>
</dbReference>
<feature type="chain" id="PRO_5002316380" evidence="4">
    <location>
        <begin position="21"/>
        <end position="443"/>
    </location>
</feature>
<keyword evidence="7" id="KW-1185">Reference proteome</keyword>
<dbReference type="Pfam" id="PF00026">
    <property type="entry name" value="Asp"/>
    <property type="match status" value="1"/>
</dbReference>
<dbReference type="InterPro" id="IPR033121">
    <property type="entry name" value="PEPTIDASE_A1"/>
</dbReference>
<feature type="domain" description="Peptidase A1" evidence="5">
    <location>
        <begin position="87"/>
        <end position="410"/>
    </location>
</feature>
<dbReference type="GO" id="GO:0004190">
    <property type="term" value="F:aspartic-type endopeptidase activity"/>
    <property type="evidence" value="ECO:0007669"/>
    <property type="project" value="InterPro"/>
</dbReference>
<dbReference type="STRING" id="1314674.A0A0D7AS68"/>
<feature type="non-terminal residue" evidence="6">
    <location>
        <position position="443"/>
    </location>
</feature>
<evidence type="ECO:0000256" key="2">
    <source>
        <dbReference type="PIRSR" id="PIRSR601461-1"/>
    </source>
</evidence>
<reference evidence="6 7" key="1">
    <citation type="journal article" date="2015" name="Fungal Genet. Biol.">
        <title>Evolution of novel wood decay mechanisms in Agaricales revealed by the genome sequences of Fistulina hepatica and Cylindrobasidium torrendii.</title>
        <authorList>
            <person name="Floudas D."/>
            <person name="Held B.W."/>
            <person name="Riley R."/>
            <person name="Nagy L.G."/>
            <person name="Koehler G."/>
            <person name="Ransdell A.S."/>
            <person name="Younus H."/>
            <person name="Chow J."/>
            <person name="Chiniquy J."/>
            <person name="Lipzen A."/>
            <person name="Tritt A."/>
            <person name="Sun H."/>
            <person name="Haridas S."/>
            <person name="LaButti K."/>
            <person name="Ohm R.A."/>
            <person name="Kues U."/>
            <person name="Blanchette R.A."/>
            <person name="Grigoriev I.V."/>
            <person name="Minto R.E."/>
            <person name="Hibbett D.S."/>
        </authorList>
    </citation>
    <scope>NUCLEOTIDE SEQUENCE [LARGE SCALE GENOMIC DNA]</scope>
    <source>
        <strain evidence="6 7">FP15055 ss-10</strain>
    </source>
</reference>
<comment type="similarity">
    <text evidence="1">Belongs to the peptidase A1 family.</text>
</comment>
<feature type="active site" evidence="2">
    <location>
        <position position="105"/>
    </location>
</feature>
<keyword evidence="4" id="KW-0732">Signal</keyword>
<name>A0A0D7AS68_9AGAR</name>
<dbReference type="EMBL" id="KN881196">
    <property type="protein sequence ID" value="KIY60860.1"/>
    <property type="molecule type" value="Genomic_DNA"/>
</dbReference>
<evidence type="ECO:0000256" key="4">
    <source>
        <dbReference type="SAM" id="SignalP"/>
    </source>
</evidence>
<dbReference type="InterPro" id="IPR001461">
    <property type="entry name" value="Aspartic_peptidase_A1"/>
</dbReference>
<dbReference type="SUPFAM" id="SSF50630">
    <property type="entry name" value="Acid proteases"/>
    <property type="match status" value="1"/>
</dbReference>
<proteinExistence type="inferred from homology"/>
<evidence type="ECO:0000259" key="5">
    <source>
        <dbReference type="PROSITE" id="PS51767"/>
    </source>
</evidence>
<evidence type="ECO:0000256" key="1">
    <source>
        <dbReference type="ARBA" id="ARBA00007447"/>
    </source>
</evidence>
<keyword evidence="3" id="KW-1015">Disulfide bond</keyword>
<dbReference type="InterPro" id="IPR021109">
    <property type="entry name" value="Peptidase_aspartic_dom_sf"/>
</dbReference>
<evidence type="ECO:0000313" key="7">
    <source>
        <dbReference type="Proteomes" id="UP000054007"/>
    </source>
</evidence>